<name>A0ABW2XY13_9ACTN</name>
<evidence type="ECO:0000259" key="9">
    <source>
        <dbReference type="PROSITE" id="PS50011"/>
    </source>
</evidence>
<keyword evidence="4 7" id="KW-0547">Nucleotide-binding</keyword>
<dbReference type="Pfam" id="PF00069">
    <property type="entry name" value="Pkinase"/>
    <property type="match status" value="1"/>
</dbReference>
<dbReference type="Gene3D" id="3.30.200.20">
    <property type="entry name" value="Phosphorylase Kinase, domain 1"/>
    <property type="match status" value="1"/>
</dbReference>
<dbReference type="InterPro" id="IPR008271">
    <property type="entry name" value="Ser/Thr_kinase_AS"/>
</dbReference>
<keyword evidence="2" id="KW-0723">Serine/threonine-protein kinase</keyword>
<dbReference type="PROSITE" id="PS00107">
    <property type="entry name" value="PROTEIN_KINASE_ATP"/>
    <property type="match status" value="1"/>
</dbReference>
<sequence>MTQLLADRYELTVPLGRGGMGQVWEAVDRRLGRRVAVKLLKDRAVATRAGADGLARRFAREASVTAGLQHPGVPAVHDAGTYPDGLFLVMEMIEGATIADVIAEQGPLPVAWAAAVAAQVCSVLAVAHERAVVHRDIKPQNLMLTPEATVKVLDFGVAAVMDAAGVPRITRTGEVVGTPAYMAPEQLRSEPATPRTDLYALGCVLYEMLAGAPVFTATSPHALTFKHLEEPPAPLRRPDLPPELARLVGRLLAKDASLRPGGAREVYELLLGLVEPSHPLGDARPASSVPGGMHLYTQVVTRLAGTGGTGPVALPPDVQRCVVMPALQAPAHAHWRATRTDERPTQADRRPL</sequence>
<dbReference type="SMART" id="SM00220">
    <property type="entry name" value="S_TKc"/>
    <property type="match status" value="1"/>
</dbReference>
<dbReference type="Proteomes" id="UP001597063">
    <property type="component" value="Unassembled WGS sequence"/>
</dbReference>
<keyword evidence="6 7" id="KW-0067">ATP-binding</keyword>
<feature type="binding site" evidence="7">
    <location>
        <position position="38"/>
    </location>
    <ligand>
        <name>ATP</name>
        <dbReference type="ChEBI" id="CHEBI:30616"/>
    </ligand>
</feature>
<keyword evidence="5 10" id="KW-0418">Kinase</keyword>
<dbReference type="Gene3D" id="1.10.510.10">
    <property type="entry name" value="Transferase(Phosphotransferase) domain 1"/>
    <property type="match status" value="1"/>
</dbReference>
<gene>
    <name evidence="10" type="ORF">ACFQZM_33510</name>
</gene>
<proteinExistence type="predicted"/>
<organism evidence="10 11">
    <name type="scientific">Actinomadura fibrosa</name>
    <dbReference type="NCBI Taxonomy" id="111802"/>
    <lineage>
        <taxon>Bacteria</taxon>
        <taxon>Bacillati</taxon>
        <taxon>Actinomycetota</taxon>
        <taxon>Actinomycetes</taxon>
        <taxon>Streptosporangiales</taxon>
        <taxon>Thermomonosporaceae</taxon>
        <taxon>Actinomadura</taxon>
    </lineage>
</organism>
<dbReference type="PROSITE" id="PS50011">
    <property type="entry name" value="PROTEIN_KINASE_DOM"/>
    <property type="match status" value="1"/>
</dbReference>
<dbReference type="RefSeq" id="WP_165503214.1">
    <property type="nucleotide sequence ID" value="NZ_CAACUY010000240.1"/>
</dbReference>
<evidence type="ECO:0000256" key="1">
    <source>
        <dbReference type="ARBA" id="ARBA00012513"/>
    </source>
</evidence>
<feature type="compositionally biased region" description="Basic and acidic residues" evidence="8">
    <location>
        <begin position="338"/>
        <end position="352"/>
    </location>
</feature>
<dbReference type="PANTHER" id="PTHR43289">
    <property type="entry name" value="MITOGEN-ACTIVATED PROTEIN KINASE KINASE KINASE 20-RELATED"/>
    <property type="match status" value="1"/>
</dbReference>
<reference evidence="11" key="1">
    <citation type="journal article" date="2019" name="Int. J. Syst. Evol. Microbiol.">
        <title>The Global Catalogue of Microorganisms (GCM) 10K type strain sequencing project: providing services to taxonomists for standard genome sequencing and annotation.</title>
        <authorList>
            <consortium name="The Broad Institute Genomics Platform"/>
            <consortium name="The Broad Institute Genome Sequencing Center for Infectious Disease"/>
            <person name="Wu L."/>
            <person name="Ma J."/>
        </authorList>
    </citation>
    <scope>NUCLEOTIDE SEQUENCE [LARGE SCALE GENOMIC DNA]</scope>
    <source>
        <strain evidence="11">JCM 9371</strain>
    </source>
</reference>
<evidence type="ECO:0000256" key="3">
    <source>
        <dbReference type="ARBA" id="ARBA00022679"/>
    </source>
</evidence>
<dbReference type="InterPro" id="IPR011009">
    <property type="entry name" value="Kinase-like_dom_sf"/>
</dbReference>
<evidence type="ECO:0000256" key="5">
    <source>
        <dbReference type="ARBA" id="ARBA00022777"/>
    </source>
</evidence>
<keyword evidence="11" id="KW-1185">Reference proteome</keyword>
<dbReference type="CDD" id="cd14014">
    <property type="entry name" value="STKc_PknB_like"/>
    <property type="match status" value="1"/>
</dbReference>
<dbReference type="PROSITE" id="PS00108">
    <property type="entry name" value="PROTEIN_KINASE_ST"/>
    <property type="match status" value="1"/>
</dbReference>
<dbReference type="EMBL" id="JBHTGP010000017">
    <property type="protein sequence ID" value="MFD0689445.1"/>
    <property type="molecule type" value="Genomic_DNA"/>
</dbReference>
<protein>
    <recommendedName>
        <fullName evidence="1">non-specific serine/threonine protein kinase</fullName>
        <ecNumber evidence="1">2.7.11.1</ecNumber>
    </recommendedName>
</protein>
<dbReference type="GO" id="GO:0004674">
    <property type="term" value="F:protein serine/threonine kinase activity"/>
    <property type="evidence" value="ECO:0007669"/>
    <property type="project" value="UniProtKB-EC"/>
</dbReference>
<evidence type="ECO:0000256" key="2">
    <source>
        <dbReference type="ARBA" id="ARBA00022527"/>
    </source>
</evidence>
<evidence type="ECO:0000313" key="11">
    <source>
        <dbReference type="Proteomes" id="UP001597063"/>
    </source>
</evidence>
<evidence type="ECO:0000256" key="7">
    <source>
        <dbReference type="PROSITE-ProRule" id="PRU10141"/>
    </source>
</evidence>
<evidence type="ECO:0000313" key="10">
    <source>
        <dbReference type="EMBL" id="MFD0689445.1"/>
    </source>
</evidence>
<dbReference type="SUPFAM" id="SSF56112">
    <property type="entry name" value="Protein kinase-like (PK-like)"/>
    <property type="match status" value="1"/>
</dbReference>
<feature type="region of interest" description="Disordered" evidence="8">
    <location>
        <begin position="333"/>
        <end position="352"/>
    </location>
</feature>
<keyword evidence="3 10" id="KW-0808">Transferase</keyword>
<dbReference type="InterPro" id="IPR000719">
    <property type="entry name" value="Prot_kinase_dom"/>
</dbReference>
<feature type="domain" description="Protein kinase" evidence="9">
    <location>
        <begin position="9"/>
        <end position="271"/>
    </location>
</feature>
<evidence type="ECO:0000256" key="6">
    <source>
        <dbReference type="ARBA" id="ARBA00022840"/>
    </source>
</evidence>
<evidence type="ECO:0000256" key="4">
    <source>
        <dbReference type="ARBA" id="ARBA00022741"/>
    </source>
</evidence>
<comment type="caution">
    <text evidence="10">The sequence shown here is derived from an EMBL/GenBank/DDBJ whole genome shotgun (WGS) entry which is preliminary data.</text>
</comment>
<dbReference type="PANTHER" id="PTHR43289:SF6">
    <property type="entry name" value="SERINE_THREONINE-PROTEIN KINASE NEKL-3"/>
    <property type="match status" value="1"/>
</dbReference>
<dbReference type="EC" id="2.7.11.1" evidence="1"/>
<dbReference type="InterPro" id="IPR017441">
    <property type="entry name" value="Protein_kinase_ATP_BS"/>
</dbReference>
<evidence type="ECO:0000256" key="8">
    <source>
        <dbReference type="SAM" id="MobiDB-lite"/>
    </source>
</evidence>
<accession>A0ABW2XY13</accession>